<reference evidence="3" key="2">
    <citation type="submission" date="2013-05" db="EMBL/GenBank/DDBJ databases">
        <authorList>
            <person name="Gloeckner G."/>
            <person name="Szafranski K."/>
            <person name="Schliwa M."/>
        </authorList>
    </citation>
    <scope>NUCLEOTIDE SEQUENCE</scope>
</reference>
<organism evidence="3 4">
    <name type="scientific">Reticulomyxa filosa</name>
    <dbReference type="NCBI Taxonomy" id="46433"/>
    <lineage>
        <taxon>Eukaryota</taxon>
        <taxon>Sar</taxon>
        <taxon>Rhizaria</taxon>
        <taxon>Retaria</taxon>
        <taxon>Foraminifera</taxon>
        <taxon>Monothalamids</taxon>
        <taxon>Reticulomyxidae</taxon>
        <taxon>Reticulomyxa</taxon>
    </lineage>
</organism>
<feature type="compositionally biased region" description="Acidic residues" evidence="1">
    <location>
        <begin position="79"/>
        <end position="89"/>
    </location>
</feature>
<sequence length="89" mass="10286">KKKKDDRSMNTPMTPESPQRNFQDNIGEDGDHILPDIVTKQEYDNDAEQQHAQIQEQLQEQEQEQEQGNGNAVVRTPSSDEEEDMQMVD</sequence>
<evidence type="ECO:0000313" key="3">
    <source>
        <dbReference type="EMBL" id="ETO31137.1"/>
    </source>
</evidence>
<dbReference type="Proteomes" id="UP000023152">
    <property type="component" value="Unassembled WGS sequence"/>
</dbReference>
<name>X6P0S5_RETFI</name>
<feature type="compositionally biased region" description="Polar residues" evidence="1">
    <location>
        <begin position="9"/>
        <end position="24"/>
    </location>
</feature>
<protein>
    <submittedName>
        <fullName evidence="3">Uncharacterized protein</fullName>
    </submittedName>
</protein>
<dbReference type="EMBL" id="ASPP01005113">
    <property type="protein sequence ID" value="ETO31137.1"/>
    <property type="molecule type" value="Genomic_DNA"/>
</dbReference>
<evidence type="ECO:0000313" key="4">
    <source>
        <dbReference type="Proteomes" id="UP000023152"/>
    </source>
</evidence>
<evidence type="ECO:0000313" key="2">
    <source>
        <dbReference type="EMBL" id="ETO21816.1"/>
    </source>
</evidence>
<proteinExistence type="predicted"/>
<dbReference type="EMBL" id="ASPP01011272">
    <property type="protein sequence ID" value="ETO21816.1"/>
    <property type="molecule type" value="Genomic_DNA"/>
</dbReference>
<feature type="compositionally biased region" description="Basic and acidic residues" evidence="1">
    <location>
        <begin position="29"/>
        <end position="43"/>
    </location>
</feature>
<comment type="caution">
    <text evidence="3">The sequence shown here is derived from an EMBL/GenBank/DDBJ whole genome shotgun (WGS) entry which is preliminary data.</text>
</comment>
<accession>X6P0S5</accession>
<feature type="region of interest" description="Disordered" evidence="1">
    <location>
        <begin position="1"/>
        <end position="89"/>
    </location>
</feature>
<gene>
    <name evidence="3" type="ORF">RFI_05978</name>
    <name evidence="2" type="ORF">RFI_15390</name>
</gene>
<keyword evidence="4" id="KW-1185">Reference proteome</keyword>
<evidence type="ECO:0000256" key="1">
    <source>
        <dbReference type="SAM" id="MobiDB-lite"/>
    </source>
</evidence>
<dbReference type="AlphaFoldDB" id="X6P0S5"/>
<reference evidence="3 4" key="1">
    <citation type="journal article" date="2013" name="Curr. Biol.">
        <title>The Genome of the Foraminiferan Reticulomyxa filosa.</title>
        <authorList>
            <person name="Glockner G."/>
            <person name="Hulsmann N."/>
            <person name="Schleicher M."/>
            <person name="Noegel A.A."/>
            <person name="Eichinger L."/>
            <person name="Gallinger C."/>
            <person name="Pawlowski J."/>
            <person name="Sierra R."/>
            <person name="Euteneuer U."/>
            <person name="Pillet L."/>
            <person name="Moustafa A."/>
            <person name="Platzer M."/>
            <person name="Groth M."/>
            <person name="Szafranski K."/>
            <person name="Schliwa M."/>
        </authorList>
    </citation>
    <scope>NUCLEOTIDE SEQUENCE [LARGE SCALE GENOMIC DNA]</scope>
</reference>
<feature type="non-terminal residue" evidence="3">
    <location>
        <position position="1"/>
    </location>
</feature>